<reference evidence="2 3" key="1">
    <citation type="submission" date="2024-02" db="EMBL/GenBank/DDBJ databases">
        <title>A draft genome for the cacao thread blight pathogen Marasmius crinis-equi.</title>
        <authorList>
            <person name="Cohen S.P."/>
            <person name="Baruah I.K."/>
            <person name="Amoako-Attah I."/>
            <person name="Bukari Y."/>
            <person name="Meinhardt L.W."/>
            <person name="Bailey B.A."/>
        </authorList>
    </citation>
    <scope>NUCLEOTIDE SEQUENCE [LARGE SCALE GENOMIC DNA]</scope>
    <source>
        <strain evidence="2 3">GH-76</strain>
    </source>
</reference>
<dbReference type="Pfam" id="PF04112">
    <property type="entry name" value="Mak10"/>
    <property type="match status" value="1"/>
</dbReference>
<organism evidence="2 3">
    <name type="scientific">Marasmius crinis-equi</name>
    <dbReference type="NCBI Taxonomy" id="585013"/>
    <lineage>
        <taxon>Eukaryota</taxon>
        <taxon>Fungi</taxon>
        <taxon>Dikarya</taxon>
        <taxon>Basidiomycota</taxon>
        <taxon>Agaricomycotina</taxon>
        <taxon>Agaricomycetes</taxon>
        <taxon>Agaricomycetidae</taxon>
        <taxon>Agaricales</taxon>
        <taxon>Marasmiineae</taxon>
        <taxon>Marasmiaceae</taxon>
        <taxon>Marasmius</taxon>
    </lineage>
</organism>
<feature type="domain" description="NAA35-like N-terminal" evidence="1">
    <location>
        <begin position="32"/>
        <end position="167"/>
    </location>
</feature>
<evidence type="ECO:0000259" key="1">
    <source>
        <dbReference type="Pfam" id="PF04112"/>
    </source>
</evidence>
<dbReference type="PANTHER" id="PTHR21373:SF0">
    <property type="entry name" value="N-ALPHA-ACETYLTRANSFERASE 35, NATC AUXILIARY SUBUNIT"/>
    <property type="match status" value="1"/>
</dbReference>
<accession>A0ABR3EKU3</accession>
<gene>
    <name evidence="2" type="primary">MAK10</name>
    <name evidence="2" type="ORF">V5O48_018567</name>
</gene>
<proteinExistence type="predicted"/>
<dbReference type="PANTHER" id="PTHR21373">
    <property type="entry name" value="GLUCOSE REPRESSIBLE PROTEIN MAK10"/>
    <property type="match status" value="1"/>
</dbReference>
<dbReference type="Proteomes" id="UP001465976">
    <property type="component" value="Unassembled WGS sequence"/>
</dbReference>
<sequence>MHYMDLDVELPGGDNFRDVTQLFADAAAAMEPGSMVMVDGFQLQDAMSAIEIGEPRLDTGMKLENDQKEPFHPLTPLLPEEVCWIIDRAFAYEIEWHSANTLSHTVFTLQYVHSLQEIDPDLLPYLLNADPQRPMELITVVLRAFVSGLLKCCDLSWRELARGSLHDASRDFPFISSFAHLSRSVFIGRGLAQRKVRSVIIGAMACPSSTGAVGQRNKVAVDYFPRLALLQLLDHHIYDRDGFRQVLDSCQQILHQISAKSPSPEPSTNSPARRAFDPYISRRLNTFLPVRVIELPSASDSWQNWGDFLGGCGEWLALSQTHEVSGWESAFHDGIRVLGSFPSTWLLQRFFYETLGLDYVDFASMWGGPSSPRLVDMERALIKTIIPYIKGMWYNPPRRRRLLADSLLEWHMIYDMFTVMVNLTDNPPPLILKIPSAALLWRLSTTREVILSGFQLELYNAVERPFAYLYASQVIEAHLSTIDDVKSVVPVDTQAGRELEFQQIFLTALQTMCMAMFSVLYQLPTTESSWTTIRESVLRRYKWAFKPEYDDYETPAVAHPELETYVREVYQMEEDVWFSPSDSFGFAQALLKDLLRNRNTGGWAERWKDDRFQLIQGLVDTCAALGHLRKRDGESVKSLNWDMGSSSSPWFPSLK</sequence>
<evidence type="ECO:0000313" key="3">
    <source>
        <dbReference type="Proteomes" id="UP001465976"/>
    </source>
</evidence>
<evidence type="ECO:0000313" key="2">
    <source>
        <dbReference type="EMBL" id="KAL0563501.1"/>
    </source>
</evidence>
<dbReference type="InterPro" id="IPR007244">
    <property type="entry name" value="Naa35_N"/>
</dbReference>
<keyword evidence="3" id="KW-1185">Reference proteome</keyword>
<protein>
    <submittedName>
        <fullName evidence="2">N-alpha-acetyltransferase, non-catalitic subunit</fullName>
    </submittedName>
</protein>
<name>A0ABR3EKU3_9AGAR</name>
<dbReference type="InterPro" id="IPR057983">
    <property type="entry name" value="NAA35-like_N"/>
</dbReference>
<dbReference type="EMBL" id="JBAHYK010003439">
    <property type="protein sequence ID" value="KAL0563501.1"/>
    <property type="molecule type" value="Genomic_DNA"/>
</dbReference>
<comment type="caution">
    <text evidence="2">The sequence shown here is derived from an EMBL/GenBank/DDBJ whole genome shotgun (WGS) entry which is preliminary data.</text>
</comment>